<dbReference type="EMBL" id="CABR01000101">
    <property type="protein sequence ID" value="CBI10691.1"/>
    <property type="molecule type" value="Genomic_DNA"/>
</dbReference>
<sequence>MSAIFLLVILSAMGAFMLTFSNVQQMTSAQDLQGGKAYQAARAGIDWGAYQILQGSNPSCTGAPSLGGNLANFNLVVQCTSYGPYTEGANTFHLYQITATANSGTLGSTTYVERQIQATIAN</sequence>
<proteinExistence type="predicted"/>
<evidence type="ECO:0008006" key="2">
    <source>
        <dbReference type="Google" id="ProtNLM"/>
    </source>
</evidence>
<protein>
    <recommendedName>
        <fullName evidence="2">MSHA biogenesis protein MshP</fullName>
    </recommendedName>
</protein>
<organism evidence="1">
    <name type="scientific">mine drainage metagenome</name>
    <dbReference type="NCBI Taxonomy" id="410659"/>
    <lineage>
        <taxon>unclassified sequences</taxon>
        <taxon>metagenomes</taxon>
        <taxon>ecological metagenomes</taxon>
    </lineage>
</organism>
<accession>E6QTW9</accession>
<reference evidence="1" key="1">
    <citation type="submission" date="2009-10" db="EMBL/GenBank/DDBJ databases">
        <title>Diversity of trophic interactions inside an arsenic-rich microbial ecosystem.</title>
        <authorList>
            <person name="Bertin P.N."/>
            <person name="Heinrich-Salmeron A."/>
            <person name="Pelletier E."/>
            <person name="Goulhen-Chollet F."/>
            <person name="Arsene-Ploetze F."/>
            <person name="Gallien S."/>
            <person name="Calteau A."/>
            <person name="Vallenet D."/>
            <person name="Casiot C."/>
            <person name="Chane-Woon-Ming B."/>
            <person name="Giloteaux L."/>
            <person name="Barakat M."/>
            <person name="Bonnefoy V."/>
            <person name="Bruneel O."/>
            <person name="Chandler M."/>
            <person name="Cleiss J."/>
            <person name="Duran R."/>
            <person name="Elbaz-Poulichet F."/>
            <person name="Fonknechten N."/>
            <person name="Lauga B."/>
            <person name="Mornico D."/>
            <person name="Ortet P."/>
            <person name="Schaeffer C."/>
            <person name="Siguier P."/>
            <person name="Alexander Thil Smith A."/>
            <person name="Van Dorsselaer A."/>
            <person name="Weissenbach J."/>
            <person name="Medigue C."/>
            <person name="Le Paslier D."/>
        </authorList>
    </citation>
    <scope>NUCLEOTIDE SEQUENCE</scope>
</reference>
<evidence type="ECO:0000313" key="1">
    <source>
        <dbReference type="EMBL" id="CBI10691.1"/>
    </source>
</evidence>
<name>E6QTW9_9ZZZZ</name>
<comment type="caution">
    <text evidence="1">The sequence shown here is derived from an EMBL/GenBank/DDBJ whole genome shotgun (WGS) entry which is preliminary data.</text>
</comment>
<dbReference type="AlphaFoldDB" id="E6QTW9"/>
<gene>
    <name evidence="1" type="ORF">CARN7_1486</name>
</gene>